<sequence length="113" mass="12111">SEQMSTCQAQTLGICPGPELGAVVSNRKLLYEALTVSTGQRPEKNGCTKGREEGYPLQARAELVSQHQLARPSFLAACQRGWGFLQSLVLSVIQQASNSVAWDCPAAEDSGKC</sequence>
<organism evidence="1 2">
    <name type="scientific">Saguinus oedipus</name>
    <name type="common">Cotton-top tamarin</name>
    <name type="synonym">Oedipomidas oedipus</name>
    <dbReference type="NCBI Taxonomy" id="9490"/>
    <lineage>
        <taxon>Eukaryota</taxon>
        <taxon>Metazoa</taxon>
        <taxon>Chordata</taxon>
        <taxon>Craniata</taxon>
        <taxon>Vertebrata</taxon>
        <taxon>Euteleostomi</taxon>
        <taxon>Mammalia</taxon>
        <taxon>Eutheria</taxon>
        <taxon>Euarchontoglires</taxon>
        <taxon>Primates</taxon>
        <taxon>Haplorrhini</taxon>
        <taxon>Platyrrhini</taxon>
        <taxon>Cebidae</taxon>
        <taxon>Callitrichinae</taxon>
        <taxon>Saguinus</taxon>
    </lineage>
</organism>
<keyword evidence="2" id="KW-1185">Reference proteome</keyword>
<gene>
    <name evidence="1" type="ORF">P7K49_028581</name>
</gene>
<accession>A0ABQ9U4R0</accession>
<dbReference type="EMBL" id="JASSZA010000015">
    <property type="protein sequence ID" value="KAK2092053.1"/>
    <property type="molecule type" value="Genomic_DNA"/>
</dbReference>
<evidence type="ECO:0000313" key="2">
    <source>
        <dbReference type="Proteomes" id="UP001266305"/>
    </source>
</evidence>
<name>A0ABQ9U4R0_SAGOE</name>
<protein>
    <submittedName>
        <fullName evidence="1">Uncharacterized protein</fullName>
    </submittedName>
</protein>
<comment type="caution">
    <text evidence="1">The sequence shown here is derived from an EMBL/GenBank/DDBJ whole genome shotgun (WGS) entry which is preliminary data.</text>
</comment>
<dbReference type="Proteomes" id="UP001266305">
    <property type="component" value="Unassembled WGS sequence"/>
</dbReference>
<evidence type="ECO:0000313" key="1">
    <source>
        <dbReference type="EMBL" id="KAK2092053.1"/>
    </source>
</evidence>
<proteinExistence type="predicted"/>
<feature type="non-terminal residue" evidence="1">
    <location>
        <position position="1"/>
    </location>
</feature>
<reference evidence="1 2" key="1">
    <citation type="submission" date="2023-05" db="EMBL/GenBank/DDBJ databases">
        <title>B98-5 Cell Line De Novo Hybrid Assembly: An Optical Mapping Approach.</title>
        <authorList>
            <person name="Kananen K."/>
            <person name="Auerbach J.A."/>
            <person name="Kautto E."/>
            <person name="Blachly J.S."/>
        </authorList>
    </citation>
    <scope>NUCLEOTIDE SEQUENCE [LARGE SCALE GENOMIC DNA]</scope>
    <source>
        <strain evidence="1">B95-8</strain>
        <tissue evidence="1">Cell line</tissue>
    </source>
</reference>